<dbReference type="Proteomes" id="UP000784294">
    <property type="component" value="Unassembled WGS sequence"/>
</dbReference>
<reference evidence="1" key="1">
    <citation type="submission" date="2018-11" db="EMBL/GenBank/DDBJ databases">
        <authorList>
            <consortium name="Pathogen Informatics"/>
        </authorList>
    </citation>
    <scope>NUCLEOTIDE SEQUENCE</scope>
</reference>
<evidence type="ECO:0000313" key="1">
    <source>
        <dbReference type="EMBL" id="VEL32648.1"/>
    </source>
</evidence>
<dbReference type="AlphaFoldDB" id="A0A3S5ALS8"/>
<name>A0A3S5ALS8_9PLAT</name>
<comment type="caution">
    <text evidence="1">The sequence shown here is derived from an EMBL/GenBank/DDBJ whole genome shotgun (WGS) entry which is preliminary data.</text>
</comment>
<protein>
    <submittedName>
        <fullName evidence="1">Uncharacterized protein</fullName>
    </submittedName>
</protein>
<accession>A0A3S5ALS8</accession>
<dbReference type="EMBL" id="CAAALY010244453">
    <property type="protein sequence ID" value="VEL32648.1"/>
    <property type="molecule type" value="Genomic_DNA"/>
</dbReference>
<evidence type="ECO:0000313" key="2">
    <source>
        <dbReference type="Proteomes" id="UP000784294"/>
    </source>
</evidence>
<proteinExistence type="predicted"/>
<sequence>MVNLAPSPICTSDLEDSYISCLCACPSRGYRHAGVVARSRAIGLGGLLTMAHLHTIRHQCLDVMVAVFHQTVSGPVFASRVVILHDAIATEPRGILQLASHSSSALTVFASRDCPILRLLLLYRPLLCHRDR</sequence>
<gene>
    <name evidence="1" type="ORF">PXEA_LOCUS26088</name>
</gene>
<organism evidence="1 2">
    <name type="scientific">Protopolystoma xenopodis</name>
    <dbReference type="NCBI Taxonomy" id="117903"/>
    <lineage>
        <taxon>Eukaryota</taxon>
        <taxon>Metazoa</taxon>
        <taxon>Spiralia</taxon>
        <taxon>Lophotrochozoa</taxon>
        <taxon>Platyhelminthes</taxon>
        <taxon>Monogenea</taxon>
        <taxon>Polyopisthocotylea</taxon>
        <taxon>Polystomatidea</taxon>
        <taxon>Polystomatidae</taxon>
        <taxon>Protopolystoma</taxon>
    </lineage>
</organism>
<keyword evidence="2" id="KW-1185">Reference proteome</keyword>